<feature type="transmembrane region" description="Helical" evidence="6">
    <location>
        <begin position="299"/>
        <end position="316"/>
    </location>
</feature>
<sequence>MTTSASGSASASSTPWAVTRVLKDRNAGLYLGGVVVSGFGSSAMWLVAGVWVKELTGSDGVAALCVFALWAPTLIGPLLGTLADRTRRRPLLVWTNLGLSVLLLSLLVVDSPGTLWILFAVLLVYGATGVVHDAAESALVAAAVDERLLGDFNGLRMSANEGMKLVAPLAGAGLYAAYGGASVALLDALTFVLAAGLYTLLRVREPKPLRAPASVGWRTQTADGARYLWRHATLRPLVLAGGTTMLFAGLNGAMIYAVAEGLGHSPAYVGLLYAVQGVGSVAVGLASGPLLRRLGAHRFAGYGIALTALAVAARALPYDAVALVSSAVVGVGLPCVLIAALTTVQRETPDDLLGRTTATANTLMFAPNAVGLALGAGLVELVDHQALLVTFGLVRLVTVLPLLRQRQPSRASASATSDRSSSDANPA</sequence>
<dbReference type="InterPro" id="IPR036259">
    <property type="entry name" value="MFS_trans_sf"/>
</dbReference>
<evidence type="ECO:0000256" key="2">
    <source>
        <dbReference type="ARBA" id="ARBA00022475"/>
    </source>
</evidence>
<name>A0ABX0E417_9ACTN</name>
<gene>
    <name evidence="7" type="ORF">G6048_37810</name>
</gene>
<accession>A0ABX0E417</accession>
<evidence type="ECO:0000313" key="7">
    <source>
        <dbReference type="EMBL" id="NGO47604.1"/>
    </source>
</evidence>
<dbReference type="RefSeq" id="WP_165344117.1">
    <property type="nucleotide sequence ID" value="NZ_JAAKZX010000191.1"/>
</dbReference>
<keyword evidence="3 6" id="KW-0812">Transmembrane</keyword>
<comment type="caution">
    <text evidence="7">The sequence shown here is derived from an EMBL/GenBank/DDBJ whole genome shotgun (WGS) entry which is preliminary data.</text>
</comment>
<protein>
    <submittedName>
        <fullName evidence="7">MFS transporter</fullName>
    </submittedName>
</protein>
<proteinExistence type="predicted"/>
<dbReference type="Pfam" id="PF07690">
    <property type="entry name" value="MFS_1"/>
    <property type="match status" value="1"/>
</dbReference>
<dbReference type="CDD" id="cd06173">
    <property type="entry name" value="MFS_MefA_like"/>
    <property type="match status" value="1"/>
</dbReference>
<organism evidence="7 8">
    <name type="scientific">Streptomyces ureilyticus</name>
    <dbReference type="NCBI Taxonomy" id="1775131"/>
    <lineage>
        <taxon>Bacteria</taxon>
        <taxon>Bacillati</taxon>
        <taxon>Actinomycetota</taxon>
        <taxon>Actinomycetes</taxon>
        <taxon>Kitasatosporales</taxon>
        <taxon>Streptomycetaceae</taxon>
        <taxon>Streptomyces</taxon>
    </lineage>
</organism>
<feature type="transmembrane region" description="Helical" evidence="6">
    <location>
        <begin position="29"/>
        <end position="48"/>
    </location>
</feature>
<feature type="transmembrane region" description="Helical" evidence="6">
    <location>
        <begin position="237"/>
        <end position="259"/>
    </location>
</feature>
<dbReference type="PANTHER" id="PTHR23513">
    <property type="entry name" value="INTEGRAL MEMBRANE EFFLUX PROTEIN-RELATED"/>
    <property type="match status" value="1"/>
</dbReference>
<dbReference type="InterPro" id="IPR011701">
    <property type="entry name" value="MFS"/>
</dbReference>
<evidence type="ECO:0000313" key="8">
    <source>
        <dbReference type="Proteomes" id="UP001518140"/>
    </source>
</evidence>
<evidence type="ECO:0000256" key="6">
    <source>
        <dbReference type="SAM" id="Phobius"/>
    </source>
</evidence>
<feature type="transmembrane region" description="Helical" evidence="6">
    <location>
        <begin position="385"/>
        <end position="403"/>
    </location>
</feature>
<feature type="transmembrane region" description="Helical" evidence="6">
    <location>
        <begin position="265"/>
        <end position="287"/>
    </location>
</feature>
<evidence type="ECO:0000256" key="3">
    <source>
        <dbReference type="ARBA" id="ARBA00022692"/>
    </source>
</evidence>
<dbReference type="PANTHER" id="PTHR23513:SF6">
    <property type="entry name" value="MAJOR FACILITATOR SUPERFAMILY ASSOCIATED DOMAIN-CONTAINING PROTEIN"/>
    <property type="match status" value="1"/>
</dbReference>
<evidence type="ECO:0000256" key="5">
    <source>
        <dbReference type="ARBA" id="ARBA00023136"/>
    </source>
</evidence>
<keyword evidence="4 6" id="KW-1133">Transmembrane helix</keyword>
<keyword evidence="5 6" id="KW-0472">Membrane</keyword>
<keyword evidence="8" id="KW-1185">Reference proteome</keyword>
<comment type="subcellular location">
    <subcellularLocation>
        <location evidence="1">Cell membrane</location>
        <topology evidence="1">Multi-pass membrane protein</topology>
    </subcellularLocation>
</comment>
<feature type="transmembrane region" description="Helical" evidence="6">
    <location>
        <begin position="184"/>
        <end position="201"/>
    </location>
</feature>
<evidence type="ECO:0000256" key="4">
    <source>
        <dbReference type="ARBA" id="ARBA00022989"/>
    </source>
</evidence>
<reference evidence="7 8" key="1">
    <citation type="submission" date="2020-02" db="EMBL/GenBank/DDBJ databases">
        <title>Whole-genome analyses of novel actinobacteria.</title>
        <authorList>
            <person name="Sahin N."/>
            <person name="Tokatli A."/>
        </authorList>
    </citation>
    <scope>NUCLEOTIDE SEQUENCE [LARGE SCALE GENOMIC DNA]</scope>
    <source>
        <strain evidence="7 8">YC419</strain>
    </source>
</reference>
<evidence type="ECO:0000256" key="1">
    <source>
        <dbReference type="ARBA" id="ARBA00004651"/>
    </source>
</evidence>
<dbReference type="EMBL" id="JAAKZX010000191">
    <property type="protein sequence ID" value="NGO47604.1"/>
    <property type="molecule type" value="Genomic_DNA"/>
</dbReference>
<feature type="transmembrane region" description="Helical" evidence="6">
    <location>
        <begin position="60"/>
        <end position="79"/>
    </location>
</feature>
<dbReference type="SUPFAM" id="SSF103473">
    <property type="entry name" value="MFS general substrate transporter"/>
    <property type="match status" value="1"/>
</dbReference>
<dbReference type="Gene3D" id="1.20.1250.20">
    <property type="entry name" value="MFS general substrate transporter like domains"/>
    <property type="match status" value="1"/>
</dbReference>
<dbReference type="Proteomes" id="UP001518140">
    <property type="component" value="Unassembled WGS sequence"/>
</dbReference>
<feature type="transmembrane region" description="Helical" evidence="6">
    <location>
        <begin position="356"/>
        <end position="379"/>
    </location>
</feature>
<feature type="transmembrane region" description="Helical" evidence="6">
    <location>
        <begin position="322"/>
        <end position="344"/>
    </location>
</feature>
<keyword evidence="2" id="KW-1003">Cell membrane</keyword>